<dbReference type="EMBL" id="AGNL01015612">
    <property type="protein sequence ID" value="EJK65645.1"/>
    <property type="molecule type" value="Genomic_DNA"/>
</dbReference>
<dbReference type="AlphaFoldDB" id="K0SK20"/>
<reference evidence="2 3" key="1">
    <citation type="journal article" date="2012" name="Genome Biol.">
        <title>Genome and low-iron response of an oceanic diatom adapted to chronic iron limitation.</title>
        <authorList>
            <person name="Lommer M."/>
            <person name="Specht M."/>
            <person name="Roy A.S."/>
            <person name="Kraemer L."/>
            <person name="Andreson R."/>
            <person name="Gutowska M.A."/>
            <person name="Wolf J."/>
            <person name="Bergner S.V."/>
            <person name="Schilhabel M.B."/>
            <person name="Klostermeier U.C."/>
            <person name="Beiko R.G."/>
            <person name="Rosenstiel P."/>
            <person name="Hippler M."/>
            <person name="Laroche J."/>
        </authorList>
    </citation>
    <scope>NUCLEOTIDE SEQUENCE [LARGE SCALE GENOMIC DNA]</scope>
    <source>
        <strain evidence="2 3">CCMP1005</strain>
    </source>
</reference>
<gene>
    <name evidence="2" type="ORF">THAOC_13476</name>
</gene>
<feature type="region of interest" description="Disordered" evidence="1">
    <location>
        <begin position="87"/>
        <end position="118"/>
    </location>
</feature>
<organism evidence="2 3">
    <name type="scientific">Thalassiosira oceanica</name>
    <name type="common">Marine diatom</name>
    <dbReference type="NCBI Taxonomy" id="159749"/>
    <lineage>
        <taxon>Eukaryota</taxon>
        <taxon>Sar</taxon>
        <taxon>Stramenopiles</taxon>
        <taxon>Ochrophyta</taxon>
        <taxon>Bacillariophyta</taxon>
        <taxon>Coscinodiscophyceae</taxon>
        <taxon>Thalassiosirophycidae</taxon>
        <taxon>Thalassiosirales</taxon>
        <taxon>Thalassiosiraceae</taxon>
        <taxon>Thalassiosira</taxon>
    </lineage>
</organism>
<feature type="region of interest" description="Disordered" evidence="1">
    <location>
        <begin position="1"/>
        <end position="50"/>
    </location>
</feature>
<feature type="compositionally biased region" description="Basic and acidic residues" evidence="1">
    <location>
        <begin position="99"/>
        <end position="113"/>
    </location>
</feature>
<protein>
    <submittedName>
        <fullName evidence="2">Uncharacterized protein</fullName>
    </submittedName>
</protein>
<keyword evidence="3" id="KW-1185">Reference proteome</keyword>
<evidence type="ECO:0000256" key="1">
    <source>
        <dbReference type="SAM" id="MobiDB-lite"/>
    </source>
</evidence>
<dbReference type="Proteomes" id="UP000266841">
    <property type="component" value="Unassembled WGS sequence"/>
</dbReference>
<proteinExistence type="predicted"/>
<comment type="caution">
    <text evidence="2">The sequence shown here is derived from an EMBL/GenBank/DDBJ whole genome shotgun (WGS) entry which is preliminary data.</text>
</comment>
<evidence type="ECO:0000313" key="2">
    <source>
        <dbReference type="EMBL" id="EJK65645.1"/>
    </source>
</evidence>
<name>K0SK20_THAOC</name>
<evidence type="ECO:0000313" key="3">
    <source>
        <dbReference type="Proteomes" id="UP000266841"/>
    </source>
</evidence>
<sequence length="163" mass="17087">MDQNESSRGHGSGRPRTSRGIVDRDGAPGRGDATRPSPGGSPRPATCEETVISGAGKAGFDIPRRVNLDGAVPPRGGAFPWLISVPDRPLSAGGVAKRGSSETRDDAIGHDDGMTTPSLPRALMSVSPLVDWLGKREIPPINPTRPGRGGSIRNVHWWLAESG</sequence>
<accession>K0SK20</accession>